<evidence type="ECO:0000313" key="10">
    <source>
        <dbReference type="EMBL" id="PNW79709.1"/>
    </source>
</evidence>
<accession>A0A2K3DGQ5</accession>
<dbReference type="STRING" id="3055.A0A2K3DGQ5"/>
<dbReference type="KEGG" id="cre:CHLRE_08g363874v5"/>
<comment type="cofactor">
    <cofactor evidence="1">
        <name>Mg(2+)</name>
        <dbReference type="ChEBI" id="CHEBI:18420"/>
    </cofactor>
</comment>
<dbReference type="Proteomes" id="UP000006906">
    <property type="component" value="Chromosome 8"/>
</dbReference>
<dbReference type="ExpressionAtlas" id="A0A2K3DGQ5">
    <property type="expression patterns" value="baseline"/>
</dbReference>
<dbReference type="InterPro" id="IPR054481">
    <property type="entry name" value="GWD1_pHisD"/>
</dbReference>
<dbReference type="Pfam" id="PF22973">
    <property type="entry name" value="GWD1_pHisD"/>
    <property type="match status" value="1"/>
</dbReference>
<dbReference type="GO" id="GO:0046872">
    <property type="term" value="F:metal ion binding"/>
    <property type="evidence" value="ECO:0007669"/>
    <property type="project" value="UniProtKB-KW"/>
</dbReference>
<evidence type="ECO:0000256" key="3">
    <source>
        <dbReference type="ARBA" id="ARBA00022723"/>
    </source>
</evidence>
<dbReference type="Gramene" id="PNW79709">
    <property type="protein sequence ID" value="PNW79709"/>
    <property type="gene ID" value="CHLRE_08g363874v5"/>
</dbReference>
<keyword evidence="2" id="KW-0808">Transferase</keyword>
<dbReference type="GeneID" id="5721625"/>
<dbReference type="OrthoDB" id="6123450at2759"/>
<protein>
    <recommendedName>
        <fullName evidence="9">Alpha-glucan water dikinase phosphohistidine-like domain-containing protein</fullName>
    </recommendedName>
</protein>
<keyword evidence="6" id="KW-0067">ATP-binding</keyword>
<evidence type="ECO:0000256" key="1">
    <source>
        <dbReference type="ARBA" id="ARBA00001946"/>
    </source>
</evidence>
<evidence type="ECO:0000256" key="6">
    <source>
        <dbReference type="ARBA" id="ARBA00022840"/>
    </source>
</evidence>
<evidence type="ECO:0000256" key="8">
    <source>
        <dbReference type="SAM" id="MobiDB-lite"/>
    </source>
</evidence>
<evidence type="ECO:0000256" key="2">
    <source>
        <dbReference type="ARBA" id="ARBA00022679"/>
    </source>
</evidence>
<dbReference type="EMBL" id="CM008969">
    <property type="protein sequence ID" value="PNW79709.1"/>
    <property type="molecule type" value="Genomic_DNA"/>
</dbReference>
<feature type="compositionally biased region" description="Gly residues" evidence="8">
    <location>
        <begin position="353"/>
        <end position="369"/>
    </location>
</feature>
<evidence type="ECO:0000256" key="4">
    <source>
        <dbReference type="ARBA" id="ARBA00022741"/>
    </source>
</evidence>
<evidence type="ECO:0000256" key="5">
    <source>
        <dbReference type="ARBA" id="ARBA00022777"/>
    </source>
</evidence>
<keyword evidence="4" id="KW-0547">Nucleotide-binding</keyword>
<feature type="compositionally biased region" description="Basic and acidic residues" evidence="8">
    <location>
        <begin position="480"/>
        <end position="501"/>
    </location>
</feature>
<dbReference type="PANTHER" id="PTHR46999">
    <property type="entry name" value="ALPHA-GLUCAN WATER DIKINASE 1, CHLOROPLASTIC-RELATED"/>
    <property type="match status" value="1"/>
</dbReference>
<evidence type="ECO:0000259" key="9">
    <source>
        <dbReference type="Pfam" id="PF22973"/>
    </source>
</evidence>
<evidence type="ECO:0000256" key="7">
    <source>
        <dbReference type="ARBA" id="ARBA00022842"/>
    </source>
</evidence>
<feature type="compositionally biased region" description="Low complexity" evidence="8">
    <location>
        <begin position="275"/>
        <end position="285"/>
    </location>
</feature>
<dbReference type="PANTHER" id="PTHR46999:SF1">
    <property type="entry name" value="ALPHA-GLUCAN WATER DIKINASE 1, CHLOROPLASTIC"/>
    <property type="match status" value="1"/>
</dbReference>
<feature type="region of interest" description="Disordered" evidence="8">
    <location>
        <begin position="480"/>
        <end position="529"/>
    </location>
</feature>
<gene>
    <name evidence="10" type="ORF">CHLRE_08g363874v5</name>
</gene>
<feature type="compositionally biased region" description="Low complexity" evidence="8">
    <location>
        <begin position="1300"/>
        <end position="1319"/>
    </location>
</feature>
<reference evidence="10 11" key="1">
    <citation type="journal article" date="2007" name="Science">
        <title>The Chlamydomonas genome reveals the evolution of key animal and plant functions.</title>
        <authorList>
            <person name="Merchant S.S."/>
            <person name="Prochnik S.E."/>
            <person name="Vallon O."/>
            <person name="Harris E.H."/>
            <person name="Karpowicz S.J."/>
            <person name="Witman G.B."/>
            <person name="Terry A."/>
            <person name="Salamov A."/>
            <person name="Fritz-Laylin L.K."/>
            <person name="Marechal-Drouard L."/>
            <person name="Marshall W.F."/>
            <person name="Qu L.H."/>
            <person name="Nelson D.R."/>
            <person name="Sanderfoot A.A."/>
            <person name="Spalding M.H."/>
            <person name="Kapitonov V.V."/>
            <person name="Ren Q."/>
            <person name="Ferris P."/>
            <person name="Lindquist E."/>
            <person name="Shapiro H."/>
            <person name="Lucas S.M."/>
            <person name="Grimwood J."/>
            <person name="Schmutz J."/>
            <person name="Cardol P."/>
            <person name="Cerutti H."/>
            <person name="Chanfreau G."/>
            <person name="Chen C.L."/>
            <person name="Cognat V."/>
            <person name="Croft M.T."/>
            <person name="Dent R."/>
            <person name="Dutcher S."/>
            <person name="Fernandez E."/>
            <person name="Fukuzawa H."/>
            <person name="Gonzalez-Ballester D."/>
            <person name="Gonzalez-Halphen D."/>
            <person name="Hallmann A."/>
            <person name="Hanikenne M."/>
            <person name="Hippler M."/>
            <person name="Inwood W."/>
            <person name="Jabbari K."/>
            <person name="Kalanon M."/>
            <person name="Kuras R."/>
            <person name="Lefebvre P.A."/>
            <person name="Lemaire S.D."/>
            <person name="Lobanov A.V."/>
            <person name="Lohr M."/>
            <person name="Manuell A."/>
            <person name="Meier I."/>
            <person name="Mets L."/>
            <person name="Mittag M."/>
            <person name="Mittelmeier T."/>
            <person name="Moroney J.V."/>
            <person name="Moseley J."/>
            <person name="Napoli C."/>
            <person name="Nedelcu A.M."/>
            <person name="Niyogi K."/>
            <person name="Novoselov S.V."/>
            <person name="Paulsen I.T."/>
            <person name="Pazour G."/>
            <person name="Purton S."/>
            <person name="Ral J.P."/>
            <person name="Riano-Pachon D.M."/>
            <person name="Riekhof W."/>
            <person name="Rymarquis L."/>
            <person name="Schroda M."/>
            <person name="Stern D."/>
            <person name="Umen J."/>
            <person name="Willows R."/>
            <person name="Wilson N."/>
            <person name="Zimmer S.L."/>
            <person name="Allmer J."/>
            <person name="Balk J."/>
            <person name="Bisova K."/>
            <person name="Chen C.J."/>
            <person name="Elias M."/>
            <person name="Gendler K."/>
            <person name="Hauser C."/>
            <person name="Lamb M.R."/>
            <person name="Ledford H."/>
            <person name="Long J.C."/>
            <person name="Minagawa J."/>
            <person name="Page M.D."/>
            <person name="Pan J."/>
            <person name="Pootakham W."/>
            <person name="Roje S."/>
            <person name="Rose A."/>
            <person name="Stahlberg E."/>
            <person name="Terauchi A.M."/>
            <person name="Yang P."/>
            <person name="Ball S."/>
            <person name="Bowler C."/>
            <person name="Dieckmann C.L."/>
            <person name="Gladyshev V.N."/>
            <person name="Green P."/>
            <person name="Jorgensen R."/>
            <person name="Mayfield S."/>
            <person name="Mueller-Roeber B."/>
            <person name="Rajamani S."/>
            <person name="Sayre R.T."/>
            <person name="Brokstein P."/>
            <person name="Dubchak I."/>
            <person name="Goodstein D."/>
            <person name="Hornick L."/>
            <person name="Huang Y.W."/>
            <person name="Jhaveri J."/>
            <person name="Luo Y."/>
            <person name="Martinez D."/>
            <person name="Ngau W.C."/>
            <person name="Otillar B."/>
            <person name="Poliakov A."/>
            <person name="Porter A."/>
            <person name="Szajkowski L."/>
            <person name="Werner G."/>
            <person name="Zhou K."/>
            <person name="Grigoriev I.V."/>
            <person name="Rokhsar D.S."/>
            <person name="Grossman A.R."/>
        </authorList>
    </citation>
    <scope>NUCLEOTIDE SEQUENCE [LARGE SCALE GENOMIC DNA]</scope>
    <source>
        <strain evidence="11">CC-503</strain>
    </source>
</reference>
<organism evidence="10 11">
    <name type="scientific">Chlamydomonas reinhardtii</name>
    <name type="common">Chlamydomonas smithii</name>
    <dbReference type="NCBI Taxonomy" id="3055"/>
    <lineage>
        <taxon>Eukaryota</taxon>
        <taxon>Viridiplantae</taxon>
        <taxon>Chlorophyta</taxon>
        <taxon>core chlorophytes</taxon>
        <taxon>Chlorophyceae</taxon>
        <taxon>CS clade</taxon>
        <taxon>Chlamydomonadales</taxon>
        <taxon>Chlamydomonadaceae</taxon>
        <taxon>Chlamydomonas</taxon>
    </lineage>
</organism>
<name>A0A2K3DGQ5_CHLRE</name>
<keyword evidence="11" id="KW-1185">Reference proteome</keyword>
<dbReference type="InParanoid" id="A0A2K3DGQ5"/>
<dbReference type="GO" id="GO:0050521">
    <property type="term" value="F:alpha-glucan, water dikinase activity"/>
    <property type="evidence" value="ECO:0000318"/>
    <property type="project" value="GO_Central"/>
</dbReference>
<feature type="domain" description="Alpha-glucan water dikinase phosphohistidine-like" evidence="9">
    <location>
        <begin position="1181"/>
        <end position="1300"/>
    </location>
</feature>
<dbReference type="RefSeq" id="XP_042921876.1">
    <property type="nucleotide sequence ID" value="XM_043064874.1"/>
</dbReference>
<feature type="region of interest" description="Disordered" evidence="8">
    <location>
        <begin position="237"/>
        <end position="285"/>
    </location>
</feature>
<feature type="region of interest" description="Disordered" evidence="8">
    <location>
        <begin position="340"/>
        <end position="372"/>
    </location>
</feature>
<feature type="region of interest" description="Disordered" evidence="8">
    <location>
        <begin position="1299"/>
        <end position="1319"/>
    </location>
</feature>
<keyword evidence="5" id="KW-0418">Kinase</keyword>
<feature type="compositionally biased region" description="Low complexity" evidence="8">
    <location>
        <begin position="509"/>
        <end position="525"/>
    </location>
</feature>
<sequence>MGLSSLSHAAGRPLAAPGHAVLSSAPAATAGTAAVCAPARAGARCRARAVAQALSGAGCGGASGTATTTATTSAAFTVAGPLRAPALAPCLAPYTVARHNGAGARRPALLLPPLPAAAPAAPAAAANALSAVPVATVDEVANAEVRMSTTAERAAASCALGPAVAARMQADCVRAVRSWCKMGYGDPLVVHVDHQHVSSTSNPGLLTSAAVTFAGPDGRRHAAVAIMAAFRCPPPTANDIRNGSHNDRNRASGGAVSSPSRTGSSGNGSGGGGSSSVVVPGSSAPSLDPLPGLSLHWGCCQGPGQRWNHPGPGWHTQPGVSYDAGKGAWQTPMAVRQALPLDGHPLTSSPTTAGGGTADGAGGAGGGSADGAAAAVPGEAAACREWAAAYSAVLQLPWEGPIKAGGICLVLKTARNQWFKARTLPAAGSGSSSSGAGGGADVDFWVSTSGLSLVAQGTPLLPDVFRMTHNDSLPAVARVEERQRAEQEAVGEAEGRKEKEGGGSGKGGSAMSSGDGTDQAAALDPATPPQPDLLAAAAAFLPPPRHGDSLLRPADKFPLPHGAAAAGPGAPRPPVCGWMVDHIAQREPGAERSLMHRYNAGSELVQMAGGSGEAEAALAALTAWLRLSAARLLVWNRNYNVKPREISTAQGRLASLLAALGAARGPSAPGGRGSAGVGALVRVALAAVGRGGGGEVGQRIRDEILAIQQRNGCKGGMMEEWHQKLHNNTSPDDVVICRALLDYIAAGLDITAYWRTLAAAGISAQRLAGFDRPITSEPRFSGQQAAGLQRDLAAYLQTLQAVHGGDDLRSAVNAVLGYSATDMKGKHITVPPLSQVATPALATHLRALLALQQHLLSPAGRGGKAGAAGAGAGAAGAGGAGASGAGAGAGAAGASSFVMGGAAGDGRATTFAKGPAAATAAAAGVGAGAGSLPRPADVSSLSGLAGAVRLMEMCVEARHLIKPCLDGGEAACGGRLVDVVFLDLALDSALRTAIEAHIADIKKAVSDGTAIHIAASASAAKAAAATGGGTPLAAAAAASSSSRPVPGAYAASAALGQALEVVRLAAENAALSCVPNDDLVHSNKWLRLLVAQDDPRDAKDRMLQALAICDRLKRSLAEHSGTLMALLQPPADTLAARLGIAQAAVGGIGEEVVRGSSSAPLAQLLACLEPALRRATGGGVWQVVSRGGDRPVVAGRLRLVPRLEAVQHEVMAEPTVLLVEGLTGAEEIPEGCVAVLVGSAAEGGGSSVPDVLSHSAVRARNMGVLLAGCHCAQTVARISEAAGSRVMLRLEGADVQVSFSSGSRSGASSASSSRSSSRQ</sequence>
<dbReference type="PaxDb" id="3055-EDP00979"/>
<evidence type="ECO:0000313" key="11">
    <source>
        <dbReference type="Proteomes" id="UP000006906"/>
    </source>
</evidence>
<feature type="compositionally biased region" description="Gly residues" evidence="8">
    <location>
        <begin position="265"/>
        <end position="274"/>
    </location>
</feature>
<feature type="compositionally biased region" description="Low complexity" evidence="8">
    <location>
        <begin position="254"/>
        <end position="264"/>
    </location>
</feature>
<dbReference type="GO" id="GO:0005524">
    <property type="term" value="F:ATP binding"/>
    <property type="evidence" value="ECO:0007669"/>
    <property type="project" value="UniProtKB-KW"/>
</dbReference>
<dbReference type="GO" id="GO:0005983">
    <property type="term" value="P:starch catabolic process"/>
    <property type="evidence" value="ECO:0000318"/>
    <property type="project" value="GO_Central"/>
</dbReference>
<proteinExistence type="predicted"/>
<keyword evidence="3" id="KW-0479">Metal-binding</keyword>
<keyword evidence="7" id="KW-0460">Magnesium</keyword>